<dbReference type="InterPro" id="IPR003423">
    <property type="entry name" value="OMP_efflux"/>
</dbReference>
<keyword evidence="4" id="KW-0732">Signal</keyword>
<gene>
    <name evidence="5" type="ORF">ACFPTN_00550</name>
</gene>
<evidence type="ECO:0000256" key="4">
    <source>
        <dbReference type="SAM" id="SignalP"/>
    </source>
</evidence>
<feature type="signal peptide" evidence="4">
    <location>
        <begin position="1"/>
        <end position="24"/>
    </location>
</feature>
<evidence type="ECO:0000256" key="2">
    <source>
        <dbReference type="SAM" id="Coils"/>
    </source>
</evidence>
<evidence type="ECO:0000256" key="3">
    <source>
        <dbReference type="SAM" id="MobiDB-lite"/>
    </source>
</evidence>
<dbReference type="SUPFAM" id="SSF56954">
    <property type="entry name" value="Outer membrane efflux proteins (OEP)"/>
    <property type="match status" value="1"/>
</dbReference>
<dbReference type="InterPro" id="IPR010131">
    <property type="entry name" value="MdtP/NodT-like"/>
</dbReference>
<dbReference type="Gene3D" id="1.20.1600.10">
    <property type="entry name" value="Outer membrane efflux proteins (OEP)"/>
    <property type="match status" value="1"/>
</dbReference>
<dbReference type="Pfam" id="PF02321">
    <property type="entry name" value="OEP"/>
    <property type="match status" value="1"/>
</dbReference>
<comment type="caution">
    <text evidence="5">The sequence shown here is derived from an EMBL/GenBank/DDBJ whole genome shotgun (WGS) entry which is preliminary data.</text>
</comment>
<evidence type="ECO:0000313" key="6">
    <source>
        <dbReference type="Proteomes" id="UP001595974"/>
    </source>
</evidence>
<sequence length="417" mass="43601">MHGNSINALCAVAIAMAAGVPAWAQPPGAAAPVSLKDAFDLAWERQPEARSAAARRDAAQAARAVAASWSAEAPALELSAKSDRPGSNDGSREYEVGLAIPLWLPGERPRAGALADAEAKALESRFLAARLSLAEAVRDAWWACHRAASELALAQDRLVNTRQLAADVARRVKAGELSRADQHQAEGAVARAEAAQAEALGARNAALAALQGVVGHAGLTPGAGEAGPEPMPEEVPDAMPPSGHPAIDELSDRASVARRAAELAAVQDRASPELILAATRERGRSGEDFGQSFTVGIRIPFGGGARAQARQAVARAEALDTEAQAEVERARVAAGIESARARMRATQAQAEAADRRARLARETRSFFDKSFQLGESDLPARLRVELEAAEAERDLARARIDAAAAVSALRQSLGLLP</sequence>
<feature type="region of interest" description="Disordered" evidence="3">
    <location>
        <begin position="219"/>
        <end position="248"/>
    </location>
</feature>
<dbReference type="RefSeq" id="WP_385960805.1">
    <property type="nucleotide sequence ID" value="NZ_JBHSOG010000005.1"/>
</dbReference>
<name>A0ABW1AL01_9RHOO</name>
<feature type="coiled-coil region" evidence="2">
    <location>
        <begin position="336"/>
        <end position="406"/>
    </location>
</feature>
<dbReference type="PANTHER" id="PTHR30203">
    <property type="entry name" value="OUTER MEMBRANE CATION EFFLUX PROTEIN"/>
    <property type="match status" value="1"/>
</dbReference>
<feature type="compositionally biased region" description="Low complexity" evidence="3">
    <location>
        <begin position="219"/>
        <end position="228"/>
    </location>
</feature>
<proteinExistence type="inferred from homology"/>
<comment type="similarity">
    <text evidence="1">Belongs to the outer membrane factor (OMF) (TC 1.B.17) family.</text>
</comment>
<protein>
    <submittedName>
        <fullName evidence="5">TolC family protein</fullName>
    </submittedName>
</protein>
<keyword evidence="6" id="KW-1185">Reference proteome</keyword>
<accession>A0ABW1AL01</accession>
<reference evidence="6" key="1">
    <citation type="journal article" date="2019" name="Int. J. Syst. Evol. Microbiol.">
        <title>The Global Catalogue of Microorganisms (GCM) 10K type strain sequencing project: providing services to taxonomists for standard genome sequencing and annotation.</title>
        <authorList>
            <consortium name="The Broad Institute Genomics Platform"/>
            <consortium name="The Broad Institute Genome Sequencing Center for Infectious Disease"/>
            <person name="Wu L."/>
            <person name="Ma J."/>
        </authorList>
    </citation>
    <scope>NUCLEOTIDE SEQUENCE [LARGE SCALE GENOMIC DNA]</scope>
    <source>
        <strain evidence="6">SHR3</strain>
    </source>
</reference>
<dbReference type="EMBL" id="JBHSOG010000005">
    <property type="protein sequence ID" value="MFC5767854.1"/>
    <property type="molecule type" value="Genomic_DNA"/>
</dbReference>
<feature type="chain" id="PRO_5046596319" evidence="4">
    <location>
        <begin position="25"/>
        <end position="417"/>
    </location>
</feature>
<evidence type="ECO:0000313" key="5">
    <source>
        <dbReference type="EMBL" id="MFC5767854.1"/>
    </source>
</evidence>
<dbReference type="Proteomes" id="UP001595974">
    <property type="component" value="Unassembled WGS sequence"/>
</dbReference>
<organism evidence="5 6">
    <name type="scientific">Thauera sinica</name>
    <dbReference type="NCBI Taxonomy" id="2665146"/>
    <lineage>
        <taxon>Bacteria</taxon>
        <taxon>Pseudomonadati</taxon>
        <taxon>Pseudomonadota</taxon>
        <taxon>Betaproteobacteria</taxon>
        <taxon>Rhodocyclales</taxon>
        <taxon>Zoogloeaceae</taxon>
        <taxon>Thauera</taxon>
    </lineage>
</organism>
<keyword evidence="2" id="KW-0175">Coiled coil</keyword>
<evidence type="ECO:0000256" key="1">
    <source>
        <dbReference type="ARBA" id="ARBA00007613"/>
    </source>
</evidence>